<dbReference type="EMBL" id="MW145136">
    <property type="protein sequence ID" value="QPB11248.1"/>
    <property type="molecule type" value="Genomic_DNA"/>
</dbReference>
<dbReference type="Proteomes" id="UP000663393">
    <property type="component" value="Segment"/>
</dbReference>
<keyword evidence="1" id="KW-1133">Transmembrane helix</keyword>
<accession>A0A873WQA4</accession>
<evidence type="ECO:0000313" key="2">
    <source>
        <dbReference type="EMBL" id="QPB11248.1"/>
    </source>
</evidence>
<dbReference type="Pfam" id="PF16082">
    <property type="entry name" value="Phage_holin_2_4"/>
    <property type="match status" value="1"/>
</dbReference>
<name>A0A873WQA4_9CAUD</name>
<keyword evidence="1" id="KW-0472">Membrane</keyword>
<reference evidence="2" key="1">
    <citation type="submission" date="2020-10" db="EMBL/GenBank/DDBJ databases">
        <authorList>
            <person name="Yerushalmy O."/>
            <person name="Gronovich N."/>
            <person name="Alkalay-Oren S."/>
            <person name="Coppenhagen-Glazer S."/>
            <person name="Hazan R."/>
        </authorList>
    </citation>
    <scope>NUCLEOTIDE SEQUENCE</scope>
</reference>
<organism evidence="2 3">
    <name type="scientific">Providencia phage PSTNGR1</name>
    <dbReference type="NCBI Taxonomy" id="2783542"/>
    <lineage>
        <taxon>Viruses</taxon>
        <taxon>Duplodnaviria</taxon>
        <taxon>Heunggongvirae</taxon>
        <taxon>Uroviricota</taxon>
        <taxon>Caudoviricetes</taxon>
        <taxon>Autographivirales</taxon>
        <taxon>Autonotataviridae</taxon>
        <taxon>Jeruvirus</taxon>
        <taxon>Jeruvirus PSTNGR1</taxon>
    </lineage>
</organism>
<feature type="transmembrane region" description="Helical" evidence="1">
    <location>
        <begin position="40"/>
        <end position="58"/>
    </location>
</feature>
<evidence type="ECO:0000313" key="3">
    <source>
        <dbReference type="Proteomes" id="UP000663393"/>
    </source>
</evidence>
<dbReference type="InterPro" id="IPR032124">
    <property type="entry name" value="Phage_F116_holin"/>
</dbReference>
<keyword evidence="3" id="KW-1185">Reference proteome</keyword>
<evidence type="ECO:0000256" key="1">
    <source>
        <dbReference type="SAM" id="Phobius"/>
    </source>
</evidence>
<keyword evidence="1" id="KW-0812">Transmembrane</keyword>
<evidence type="ECO:0008006" key="4">
    <source>
        <dbReference type="Google" id="ProtNLM"/>
    </source>
</evidence>
<sequence>MALLDQQAQEQVAQAASVAAKASTAALGGQFLFGYTINEFAALVGMTIAVIQFVYWIYEKVQKHKANKEAAYGCEV</sequence>
<protein>
    <recommendedName>
        <fullName evidence="4">Holin</fullName>
    </recommendedName>
</protein>
<proteinExistence type="predicted"/>